<dbReference type="AlphaFoldDB" id="A0A833T7X4"/>
<organism evidence="3 4">
    <name type="scientific">Phytophthora infestans</name>
    <name type="common">Potato late blight agent</name>
    <name type="synonym">Botrytis infestans</name>
    <dbReference type="NCBI Taxonomy" id="4787"/>
    <lineage>
        <taxon>Eukaryota</taxon>
        <taxon>Sar</taxon>
        <taxon>Stramenopiles</taxon>
        <taxon>Oomycota</taxon>
        <taxon>Peronosporomycetes</taxon>
        <taxon>Peronosporales</taxon>
        <taxon>Peronosporaceae</taxon>
        <taxon>Phytophthora</taxon>
    </lineage>
</organism>
<accession>A0A833T7X4</accession>
<keyword evidence="1" id="KW-1133">Transmembrane helix</keyword>
<feature type="chain" id="PRO_5032395236" description="Secreted RxLR effector peptide protein" evidence="2">
    <location>
        <begin position="25"/>
        <end position="169"/>
    </location>
</feature>
<proteinExistence type="predicted"/>
<evidence type="ECO:0000313" key="4">
    <source>
        <dbReference type="Proteomes" id="UP000602510"/>
    </source>
</evidence>
<keyword evidence="2" id="KW-0732">Signal</keyword>
<keyword evidence="4" id="KW-1185">Reference proteome</keyword>
<evidence type="ECO:0008006" key="5">
    <source>
        <dbReference type="Google" id="ProtNLM"/>
    </source>
</evidence>
<keyword evidence="1" id="KW-0472">Membrane</keyword>
<dbReference type="Proteomes" id="UP000602510">
    <property type="component" value="Unassembled WGS sequence"/>
</dbReference>
<name>A0A833T7X4_PHYIN</name>
<dbReference type="EMBL" id="WSZM01000198">
    <property type="protein sequence ID" value="KAF4038399.1"/>
    <property type="molecule type" value="Genomic_DNA"/>
</dbReference>
<comment type="caution">
    <text evidence="3">The sequence shown here is derived from an EMBL/GenBank/DDBJ whole genome shotgun (WGS) entry which is preliminary data.</text>
</comment>
<evidence type="ECO:0000313" key="3">
    <source>
        <dbReference type="EMBL" id="KAF4038399.1"/>
    </source>
</evidence>
<gene>
    <name evidence="3" type="ORF">GN244_ATG09471</name>
</gene>
<evidence type="ECO:0000256" key="1">
    <source>
        <dbReference type="SAM" id="Phobius"/>
    </source>
</evidence>
<feature type="transmembrane region" description="Helical" evidence="1">
    <location>
        <begin position="145"/>
        <end position="166"/>
    </location>
</feature>
<keyword evidence="1" id="KW-0812">Transmembrane</keyword>
<sequence>MHRGCFLALLLFSLCCCYSDLARATSQAVDVEQELPSGNATAPTASGNGEKEVREFTSLKNLYRLTPKNVATLEKSPALSKHVKFLTSNPGLMKDVSTVKKTNPVIVNRLEALEKNPRLVKERSAQKLYSYLAKDESLSNDVANIVGSLVVLALAFGSIAVLIYIFRKY</sequence>
<protein>
    <recommendedName>
        <fullName evidence="5">Secreted RxLR effector peptide protein</fullName>
    </recommendedName>
</protein>
<evidence type="ECO:0000256" key="2">
    <source>
        <dbReference type="SAM" id="SignalP"/>
    </source>
</evidence>
<feature type="signal peptide" evidence="2">
    <location>
        <begin position="1"/>
        <end position="24"/>
    </location>
</feature>
<reference evidence="3" key="1">
    <citation type="submission" date="2020-04" db="EMBL/GenBank/DDBJ databases">
        <title>Hybrid Assembly of Korean Phytophthora infestans isolates.</title>
        <authorList>
            <person name="Prokchorchik M."/>
            <person name="Lee Y."/>
            <person name="Seo J."/>
            <person name="Cho J.-H."/>
            <person name="Park Y.-E."/>
            <person name="Jang D.-C."/>
            <person name="Im J.-S."/>
            <person name="Choi J.-G."/>
            <person name="Park H.-J."/>
            <person name="Lee G.-B."/>
            <person name="Lee Y.-G."/>
            <person name="Hong S.-Y."/>
            <person name="Cho K."/>
            <person name="Sohn K.H."/>
        </authorList>
    </citation>
    <scope>NUCLEOTIDE SEQUENCE</scope>
    <source>
        <strain evidence="3">KR_1_A1</strain>
    </source>
</reference>